<feature type="transmembrane region" description="Helical" evidence="1">
    <location>
        <begin position="41"/>
        <end position="61"/>
    </location>
</feature>
<evidence type="ECO:0000313" key="3">
    <source>
        <dbReference type="Proteomes" id="UP000051291"/>
    </source>
</evidence>
<proteinExistence type="predicted"/>
<feature type="transmembrane region" description="Helical" evidence="1">
    <location>
        <begin position="16"/>
        <end position="34"/>
    </location>
</feature>
<keyword evidence="1" id="KW-0812">Transmembrane</keyword>
<sequence>MIVLLLAWSNSMPIKLFYPVAVLSFIGVVAGLFLPTIASTWLVILSFFVGIFLVILGYMLIPVWERAVLVLVLPTVLALSSLVKKKAGITANVKLGANEIFDYIGERDLTTNLWGIDEAENFYNRCIRFLRKADMSTSTAWFSATLIYWSHSEQYYHIDSDETDVVLKTLAKLLKNSRLPSERIFYLNEGYFLILGPVHNQKVLDELNNQSLNEMSKVNFRTDEDRVGIQFQLTDLIITKDNFKRYERLGLIIKKLTREQEMKLVREYQ</sequence>
<keyword evidence="1" id="KW-1133">Transmembrane helix</keyword>
<evidence type="ECO:0008006" key="4">
    <source>
        <dbReference type="Google" id="ProtNLM"/>
    </source>
</evidence>
<organism evidence="2 3">
    <name type="scientific">Ligilactobacillus araffinosus DSM 20653</name>
    <dbReference type="NCBI Taxonomy" id="1423820"/>
    <lineage>
        <taxon>Bacteria</taxon>
        <taxon>Bacillati</taxon>
        <taxon>Bacillota</taxon>
        <taxon>Bacilli</taxon>
        <taxon>Lactobacillales</taxon>
        <taxon>Lactobacillaceae</taxon>
        <taxon>Ligilactobacillus</taxon>
    </lineage>
</organism>
<name>A0A0R1ZL23_9LACO</name>
<dbReference type="Proteomes" id="UP000051291">
    <property type="component" value="Unassembled WGS sequence"/>
</dbReference>
<reference evidence="2 3" key="1">
    <citation type="journal article" date="2015" name="Genome Announc.">
        <title>Expanding the biotechnology potential of lactobacilli through comparative genomics of 213 strains and associated genera.</title>
        <authorList>
            <person name="Sun Z."/>
            <person name="Harris H.M."/>
            <person name="McCann A."/>
            <person name="Guo C."/>
            <person name="Argimon S."/>
            <person name="Zhang W."/>
            <person name="Yang X."/>
            <person name="Jeffery I.B."/>
            <person name="Cooney J.C."/>
            <person name="Kagawa T.F."/>
            <person name="Liu W."/>
            <person name="Song Y."/>
            <person name="Salvetti E."/>
            <person name="Wrobel A."/>
            <person name="Rasinkangas P."/>
            <person name="Parkhill J."/>
            <person name="Rea M.C."/>
            <person name="O'Sullivan O."/>
            <person name="Ritari J."/>
            <person name="Douillard F.P."/>
            <person name="Paul Ross R."/>
            <person name="Yang R."/>
            <person name="Briner A.E."/>
            <person name="Felis G.E."/>
            <person name="de Vos W.M."/>
            <person name="Barrangou R."/>
            <person name="Klaenhammer T.R."/>
            <person name="Caufield P.W."/>
            <person name="Cui Y."/>
            <person name="Zhang H."/>
            <person name="O'Toole P.W."/>
        </authorList>
    </citation>
    <scope>NUCLEOTIDE SEQUENCE [LARGE SCALE GENOMIC DNA]</scope>
    <source>
        <strain evidence="2 3">DSM 20653</strain>
    </source>
</reference>
<gene>
    <name evidence="2" type="ORF">FC64_GL000918</name>
</gene>
<evidence type="ECO:0000256" key="1">
    <source>
        <dbReference type="SAM" id="Phobius"/>
    </source>
</evidence>
<dbReference type="STRING" id="1423820.FC64_GL000918"/>
<dbReference type="EMBL" id="AYYZ01000029">
    <property type="protein sequence ID" value="KRM51731.1"/>
    <property type="molecule type" value="Genomic_DNA"/>
</dbReference>
<comment type="caution">
    <text evidence="2">The sequence shown here is derived from an EMBL/GenBank/DDBJ whole genome shotgun (WGS) entry which is preliminary data.</text>
</comment>
<accession>A0A0R1ZL23</accession>
<protein>
    <recommendedName>
        <fullName evidence="4">GGDEF domain-containing protein</fullName>
    </recommendedName>
</protein>
<dbReference type="PATRIC" id="fig|1423820.4.peg.940"/>
<evidence type="ECO:0000313" key="2">
    <source>
        <dbReference type="EMBL" id="KRM51731.1"/>
    </source>
</evidence>
<keyword evidence="3" id="KW-1185">Reference proteome</keyword>
<keyword evidence="1" id="KW-0472">Membrane</keyword>
<dbReference type="AlphaFoldDB" id="A0A0R1ZL23"/>